<gene>
    <name evidence="3" type="ORF">F2Z09_21955</name>
    <name evidence="2" type="ORF">F2Z22_21950</name>
</gene>
<feature type="transmembrane region" description="Helical" evidence="1">
    <location>
        <begin position="159"/>
        <end position="176"/>
    </location>
</feature>
<feature type="transmembrane region" description="Helical" evidence="1">
    <location>
        <begin position="182"/>
        <end position="200"/>
    </location>
</feature>
<dbReference type="Proteomes" id="UP000440198">
    <property type="component" value="Unassembled WGS sequence"/>
</dbReference>
<evidence type="ECO:0000313" key="5">
    <source>
        <dbReference type="Proteomes" id="UP000440198"/>
    </source>
</evidence>
<protein>
    <submittedName>
        <fullName evidence="2">Uncharacterized protein</fullName>
    </submittedName>
</protein>
<evidence type="ECO:0000313" key="2">
    <source>
        <dbReference type="EMBL" id="KAA5225683.1"/>
    </source>
</evidence>
<dbReference type="EMBL" id="VWAG01000095">
    <property type="protein sequence ID" value="KAA5250672.1"/>
    <property type="molecule type" value="Genomic_DNA"/>
</dbReference>
<proteinExistence type="predicted"/>
<comment type="caution">
    <text evidence="2">The sequence shown here is derived from an EMBL/GenBank/DDBJ whole genome shotgun (WGS) entry which is preliminary data.</text>
</comment>
<feature type="transmembrane region" description="Helical" evidence="1">
    <location>
        <begin position="12"/>
        <end position="33"/>
    </location>
</feature>
<feature type="transmembrane region" description="Helical" evidence="1">
    <location>
        <begin position="127"/>
        <end position="147"/>
    </location>
</feature>
<evidence type="ECO:0000256" key="1">
    <source>
        <dbReference type="SAM" id="Phobius"/>
    </source>
</evidence>
<organism evidence="2 4">
    <name type="scientific">Bacteroides finegoldii</name>
    <dbReference type="NCBI Taxonomy" id="338188"/>
    <lineage>
        <taxon>Bacteria</taxon>
        <taxon>Pseudomonadati</taxon>
        <taxon>Bacteroidota</taxon>
        <taxon>Bacteroidia</taxon>
        <taxon>Bacteroidales</taxon>
        <taxon>Bacteroidaceae</taxon>
        <taxon>Bacteroides</taxon>
    </lineage>
</organism>
<keyword evidence="1" id="KW-0472">Membrane</keyword>
<evidence type="ECO:0000313" key="4">
    <source>
        <dbReference type="Proteomes" id="UP000421791"/>
    </source>
</evidence>
<dbReference type="AlphaFoldDB" id="A0A7J4YI03"/>
<reference evidence="4 5" key="1">
    <citation type="journal article" date="2019" name="Nat. Med.">
        <title>A library of human gut bacterial isolates paired with longitudinal multiomics data enables mechanistic microbiome research.</title>
        <authorList>
            <person name="Poyet M."/>
            <person name="Groussin M."/>
            <person name="Gibbons S.M."/>
            <person name="Avila-Pacheco J."/>
            <person name="Jiang X."/>
            <person name="Kearney S.M."/>
            <person name="Perrotta A.R."/>
            <person name="Berdy B."/>
            <person name="Zhao S."/>
            <person name="Lieberman T.D."/>
            <person name="Swanson P.K."/>
            <person name="Smith M."/>
            <person name="Roesemann S."/>
            <person name="Alexander J.E."/>
            <person name="Rich S.A."/>
            <person name="Livny J."/>
            <person name="Vlamakis H."/>
            <person name="Clish C."/>
            <person name="Bullock K."/>
            <person name="Deik A."/>
            <person name="Scott J."/>
            <person name="Pierce K.A."/>
            <person name="Xavier R.J."/>
            <person name="Alm E.J."/>
        </authorList>
    </citation>
    <scope>NUCLEOTIDE SEQUENCE [LARGE SCALE GENOMIC DNA]</scope>
    <source>
        <strain evidence="3 5">BIOML-A2</strain>
        <strain evidence="2 4">BIOML-A6</strain>
    </source>
</reference>
<sequence>MIVDTTSILEGGFGSVAGIIFQTSCFFLYLSLLRNSIESIAKRKIISYILLAGFILILLQLFNKLLSEDLLYYGIKMPWIYETESTWNIELTWNYGTETTWDYATISDITRWYKVNFIDRCISHKEITVMGILNIISLILYIIAFSLMRTLSKLSFKHLYEIGTIFLAIPLFLLLLPYEDMTLAVVILNFISWLYFFFTLRKTVYDNL</sequence>
<keyword evidence="1" id="KW-0812">Transmembrane</keyword>
<keyword evidence="1" id="KW-1133">Transmembrane helix</keyword>
<keyword evidence="5" id="KW-1185">Reference proteome</keyword>
<dbReference type="Proteomes" id="UP000421791">
    <property type="component" value="Unassembled WGS sequence"/>
</dbReference>
<dbReference type="RefSeq" id="WP_149924223.1">
    <property type="nucleotide sequence ID" value="NZ_VWAF01000078.1"/>
</dbReference>
<evidence type="ECO:0000313" key="3">
    <source>
        <dbReference type="EMBL" id="KAA5250672.1"/>
    </source>
</evidence>
<accession>A0A7J4YI03</accession>
<feature type="transmembrane region" description="Helical" evidence="1">
    <location>
        <begin position="45"/>
        <end position="62"/>
    </location>
</feature>
<dbReference type="EMBL" id="VWAK01000082">
    <property type="protein sequence ID" value="KAA5225683.1"/>
    <property type="molecule type" value="Genomic_DNA"/>
</dbReference>
<name>A0A7J4YI03_9BACE</name>